<dbReference type="AlphaFoldDB" id="A0AAD2CHJ8"/>
<reference evidence="1" key="1">
    <citation type="submission" date="2023-08" db="EMBL/GenBank/DDBJ databases">
        <authorList>
            <person name="Audoor S."/>
            <person name="Bilcke G."/>
        </authorList>
    </citation>
    <scope>NUCLEOTIDE SEQUENCE</scope>
</reference>
<sequence length="333" mass="38009">MLEHSSPKGSSSHEQLGKLLHSFSHYHVDFIPEFGKLGLFQSVAENLSKMMQGYGLKKSTDPGNPNAIVFASAFLNSNGRKLMIENGNNGVIIVQTEQLCCSNWLSEDVFQTLQACEKSDNCVILEYSDHNFQYMKDKWKVSKSVVLLPIMNQGRLDQYYRRHHLPALWERPNDIAFFGTLTEHRNSVLTTIKNPDPTTPEWESIMEQSHDKLRMVKTYLHSKVCLTVHAFPQKGPGEYHRLSELGVSGCVPVMERFEDTLGIQVYKLCGGVVFAAEAEELPDQIASVLEEMEVDEEGQDDSMRRRVEWWKARVKWETILVDAFGPSRKNIEL</sequence>
<evidence type="ECO:0000313" key="2">
    <source>
        <dbReference type="Proteomes" id="UP001295423"/>
    </source>
</evidence>
<dbReference type="EMBL" id="CAKOGP040000335">
    <property type="protein sequence ID" value="CAJ1934460.1"/>
    <property type="molecule type" value="Genomic_DNA"/>
</dbReference>
<protein>
    <submittedName>
        <fullName evidence="1">Uncharacterized protein</fullName>
    </submittedName>
</protein>
<organism evidence="1 2">
    <name type="scientific">Cylindrotheca closterium</name>
    <dbReference type="NCBI Taxonomy" id="2856"/>
    <lineage>
        <taxon>Eukaryota</taxon>
        <taxon>Sar</taxon>
        <taxon>Stramenopiles</taxon>
        <taxon>Ochrophyta</taxon>
        <taxon>Bacillariophyta</taxon>
        <taxon>Bacillariophyceae</taxon>
        <taxon>Bacillariophycidae</taxon>
        <taxon>Bacillariales</taxon>
        <taxon>Bacillariaceae</taxon>
        <taxon>Cylindrotheca</taxon>
    </lineage>
</organism>
<keyword evidence="2" id="KW-1185">Reference proteome</keyword>
<accession>A0AAD2CHJ8</accession>
<evidence type="ECO:0000313" key="1">
    <source>
        <dbReference type="EMBL" id="CAJ1934460.1"/>
    </source>
</evidence>
<gene>
    <name evidence="1" type="ORF">CYCCA115_LOCUS3800</name>
</gene>
<dbReference type="Proteomes" id="UP001295423">
    <property type="component" value="Unassembled WGS sequence"/>
</dbReference>
<comment type="caution">
    <text evidence="1">The sequence shown here is derived from an EMBL/GenBank/DDBJ whole genome shotgun (WGS) entry which is preliminary data.</text>
</comment>
<name>A0AAD2CHJ8_9STRA</name>
<proteinExistence type="predicted"/>